<dbReference type="Gene3D" id="3.30.300.20">
    <property type="match status" value="1"/>
</dbReference>
<proteinExistence type="predicted"/>
<dbReference type="EMBL" id="JACIDT010000003">
    <property type="protein sequence ID" value="MBB3925335.1"/>
    <property type="molecule type" value="Genomic_DNA"/>
</dbReference>
<dbReference type="InterPro" id="IPR003718">
    <property type="entry name" value="OsmC/Ohr_fam"/>
</dbReference>
<evidence type="ECO:0000313" key="2">
    <source>
        <dbReference type="Proteomes" id="UP000571950"/>
    </source>
</evidence>
<dbReference type="InterPro" id="IPR015946">
    <property type="entry name" value="KH_dom-like_a/b"/>
</dbReference>
<comment type="caution">
    <text evidence="1">The sequence shown here is derived from an EMBL/GenBank/DDBJ whole genome shotgun (WGS) entry which is preliminary data.</text>
</comment>
<dbReference type="AlphaFoldDB" id="A0A7W6FP20"/>
<protein>
    <submittedName>
        <fullName evidence="1">Putative redox protein</fullName>
    </submittedName>
</protein>
<organism evidence="1 2">
    <name type="scientific">Sphingobium jiangsuense</name>
    <dbReference type="NCBI Taxonomy" id="870476"/>
    <lineage>
        <taxon>Bacteria</taxon>
        <taxon>Pseudomonadati</taxon>
        <taxon>Pseudomonadota</taxon>
        <taxon>Alphaproteobacteria</taxon>
        <taxon>Sphingomonadales</taxon>
        <taxon>Sphingomonadaceae</taxon>
        <taxon>Sphingobium</taxon>
    </lineage>
</organism>
<dbReference type="PANTHER" id="PTHR39624:SF2">
    <property type="entry name" value="OSMC-LIKE PROTEIN"/>
    <property type="match status" value="1"/>
</dbReference>
<dbReference type="Pfam" id="PF02566">
    <property type="entry name" value="OsmC"/>
    <property type="match status" value="1"/>
</dbReference>
<evidence type="ECO:0000313" key="1">
    <source>
        <dbReference type="EMBL" id="MBB3925335.1"/>
    </source>
</evidence>
<gene>
    <name evidence="1" type="ORF">GGR43_001048</name>
</gene>
<accession>A0A7W6FP20</accession>
<dbReference type="PANTHER" id="PTHR39624">
    <property type="entry name" value="PROTEIN INVOLVED IN RIMO-MEDIATED BETA-METHYLTHIOLATION OF RIBOSOMAL PROTEIN S12 YCAO"/>
    <property type="match status" value="1"/>
</dbReference>
<dbReference type="SUPFAM" id="SSF82784">
    <property type="entry name" value="OsmC-like"/>
    <property type="match status" value="1"/>
</dbReference>
<keyword evidence="2" id="KW-1185">Reference proteome</keyword>
<dbReference type="Proteomes" id="UP000571950">
    <property type="component" value="Unassembled WGS sequence"/>
</dbReference>
<dbReference type="RefSeq" id="WP_188070908.1">
    <property type="nucleotide sequence ID" value="NZ_BSPS01000009.1"/>
</dbReference>
<dbReference type="InterPro" id="IPR036102">
    <property type="entry name" value="OsmC/Ohrsf"/>
</dbReference>
<name>A0A7W6FP20_9SPHN</name>
<sequence length="139" mass="15058">MIVVERIAPDGTTHRITIGHHELISDMAAPDGADEGPDPHDLYDAALGACKAMTMLWYAKRNGIPLEGIRVGVSRDASGERQGVYRLTTRVAIDGPLSEEQRGKLETVAGKCPIHRLMADARTEIETILVPEGRSCDLA</sequence>
<reference evidence="1 2" key="1">
    <citation type="submission" date="2020-08" db="EMBL/GenBank/DDBJ databases">
        <title>Genomic Encyclopedia of Type Strains, Phase IV (KMG-IV): sequencing the most valuable type-strain genomes for metagenomic binning, comparative biology and taxonomic classification.</title>
        <authorList>
            <person name="Goeker M."/>
        </authorList>
    </citation>
    <scope>NUCLEOTIDE SEQUENCE [LARGE SCALE GENOMIC DNA]</scope>
    <source>
        <strain evidence="1 2">DSM 26189</strain>
    </source>
</reference>